<dbReference type="OrthoDB" id="9782583at2"/>
<organism evidence="5 6">
    <name type="scientific">Aliidiomarina halalkaliphila</name>
    <dbReference type="NCBI Taxonomy" id="2593535"/>
    <lineage>
        <taxon>Bacteria</taxon>
        <taxon>Pseudomonadati</taxon>
        <taxon>Pseudomonadota</taxon>
        <taxon>Gammaproteobacteria</taxon>
        <taxon>Alteromonadales</taxon>
        <taxon>Idiomarinaceae</taxon>
        <taxon>Aliidiomarina</taxon>
    </lineage>
</organism>
<dbReference type="Gene3D" id="1.10.287.110">
    <property type="entry name" value="DnaJ domain"/>
    <property type="match status" value="1"/>
</dbReference>
<feature type="domain" description="J" evidence="4">
    <location>
        <begin position="58"/>
        <end position="121"/>
    </location>
</feature>
<evidence type="ECO:0000313" key="6">
    <source>
        <dbReference type="Proteomes" id="UP000320359"/>
    </source>
</evidence>
<evidence type="ECO:0000256" key="3">
    <source>
        <dbReference type="SAM" id="Phobius"/>
    </source>
</evidence>
<dbReference type="CDD" id="cd06257">
    <property type="entry name" value="DnaJ"/>
    <property type="match status" value="1"/>
</dbReference>
<accession>A0A552WZM9</accession>
<dbReference type="PROSITE" id="PS50076">
    <property type="entry name" value="DNAJ_2"/>
    <property type="match status" value="1"/>
</dbReference>
<dbReference type="PRINTS" id="PR00625">
    <property type="entry name" value="JDOMAIN"/>
</dbReference>
<dbReference type="SUPFAM" id="SSF46565">
    <property type="entry name" value="Chaperone J-domain"/>
    <property type="match status" value="1"/>
</dbReference>
<evidence type="ECO:0000256" key="1">
    <source>
        <dbReference type="ARBA" id="ARBA00023186"/>
    </source>
</evidence>
<evidence type="ECO:0000256" key="2">
    <source>
        <dbReference type="SAM" id="Coils"/>
    </source>
</evidence>
<gene>
    <name evidence="5" type="ORF">FM042_10855</name>
</gene>
<dbReference type="AlphaFoldDB" id="A0A552WZM9"/>
<keyword evidence="3" id="KW-0472">Membrane</keyword>
<reference evidence="5 6" key="1">
    <citation type="submission" date="2019-07" db="EMBL/GenBank/DDBJ databases">
        <authorList>
            <person name="Yang M."/>
            <person name="Zhao D."/>
            <person name="Xiang H."/>
        </authorList>
    </citation>
    <scope>NUCLEOTIDE SEQUENCE [LARGE SCALE GENOMIC DNA]</scope>
    <source>
        <strain evidence="5 6">IM1326</strain>
    </source>
</reference>
<dbReference type="Pfam" id="PF00226">
    <property type="entry name" value="DnaJ"/>
    <property type="match status" value="1"/>
</dbReference>
<keyword evidence="3" id="KW-0812">Transmembrane</keyword>
<dbReference type="InterPro" id="IPR036869">
    <property type="entry name" value="J_dom_sf"/>
</dbReference>
<comment type="caution">
    <text evidence="5">The sequence shown here is derived from an EMBL/GenBank/DDBJ whole genome shotgun (WGS) entry which is preliminary data.</text>
</comment>
<dbReference type="InterPro" id="IPR001623">
    <property type="entry name" value="DnaJ_domain"/>
</dbReference>
<dbReference type="Proteomes" id="UP000320359">
    <property type="component" value="Unassembled WGS sequence"/>
</dbReference>
<evidence type="ECO:0000259" key="4">
    <source>
        <dbReference type="PROSITE" id="PS50076"/>
    </source>
</evidence>
<feature type="coiled-coil region" evidence="2">
    <location>
        <begin position="92"/>
        <end position="122"/>
    </location>
</feature>
<evidence type="ECO:0000313" key="5">
    <source>
        <dbReference type="EMBL" id="TRW48146.1"/>
    </source>
</evidence>
<keyword evidence="6" id="KW-1185">Reference proteome</keyword>
<sequence>MFGRLLGTLLGFAAGRILGAILGFLLGYWIDRIANERGQSHRQNSAQGKASARFTEAEIYQFFGVSPQVSDRELKKAYHQKMKLCHPDRLPNDASAERKEQAKQAAQEVQALYDRIRQQRRQKGGGE</sequence>
<dbReference type="SMART" id="SM00271">
    <property type="entry name" value="DnaJ"/>
    <property type="match status" value="1"/>
</dbReference>
<feature type="transmembrane region" description="Helical" evidence="3">
    <location>
        <begin position="6"/>
        <end position="30"/>
    </location>
</feature>
<keyword evidence="1" id="KW-0143">Chaperone</keyword>
<dbReference type="EMBL" id="VJWL01000004">
    <property type="protein sequence ID" value="TRW48146.1"/>
    <property type="molecule type" value="Genomic_DNA"/>
</dbReference>
<name>A0A552WZM9_9GAMM</name>
<protein>
    <recommendedName>
        <fullName evidence="4">J domain-containing protein</fullName>
    </recommendedName>
</protein>
<proteinExistence type="predicted"/>
<keyword evidence="2" id="KW-0175">Coiled coil</keyword>
<dbReference type="RefSeq" id="WP_143236468.1">
    <property type="nucleotide sequence ID" value="NZ_VJWL01000004.1"/>
</dbReference>
<keyword evidence="3" id="KW-1133">Transmembrane helix</keyword>